<feature type="transmembrane region" description="Helical" evidence="9">
    <location>
        <begin position="118"/>
        <end position="141"/>
    </location>
</feature>
<name>A0ABP8EML7_9MICO</name>
<dbReference type="Gene3D" id="1.20.5.1930">
    <property type="match status" value="1"/>
</dbReference>
<dbReference type="RefSeq" id="WP_236865971.1">
    <property type="nucleotide sequence ID" value="NZ_BAABAZ010000008.1"/>
</dbReference>
<keyword evidence="3" id="KW-0597">Phosphoprotein</keyword>
<dbReference type="EC" id="2.7.13.3" evidence="2"/>
<organism evidence="12 13">
    <name type="scientific">Brevibacterium daeguense</name>
    <dbReference type="NCBI Taxonomy" id="909936"/>
    <lineage>
        <taxon>Bacteria</taxon>
        <taxon>Bacillati</taxon>
        <taxon>Actinomycetota</taxon>
        <taxon>Actinomycetes</taxon>
        <taxon>Micrococcales</taxon>
        <taxon>Brevibacteriaceae</taxon>
        <taxon>Brevibacterium</taxon>
    </lineage>
</organism>
<evidence type="ECO:0000313" key="12">
    <source>
        <dbReference type="EMBL" id="GAA4285190.1"/>
    </source>
</evidence>
<evidence type="ECO:0000256" key="4">
    <source>
        <dbReference type="ARBA" id="ARBA00022679"/>
    </source>
</evidence>
<comment type="catalytic activity">
    <reaction evidence="1">
        <text>ATP + protein L-histidine = ADP + protein N-phospho-L-histidine.</text>
        <dbReference type="EC" id="2.7.13.3"/>
    </reaction>
</comment>
<keyword evidence="9" id="KW-0472">Membrane</keyword>
<keyword evidence="6 12" id="KW-0418">Kinase</keyword>
<dbReference type="EMBL" id="BAABAZ010000008">
    <property type="protein sequence ID" value="GAA4285190.1"/>
    <property type="molecule type" value="Genomic_DNA"/>
</dbReference>
<dbReference type="Pfam" id="PF23539">
    <property type="entry name" value="DUF7134"/>
    <property type="match status" value="1"/>
</dbReference>
<feature type="domain" description="Signal transduction histidine kinase subgroup 3 dimerisation and phosphoacceptor" evidence="10">
    <location>
        <begin position="199"/>
        <end position="262"/>
    </location>
</feature>
<evidence type="ECO:0000256" key="3">
    <source>
        <dbReference type="ARBA" id="ARBA00022553"/>
    </source>
</evidence>
<evidence type="ECO:0000256" key="2">
    <source>
        <dbReference type="ARBA" id="ARBA00012438"/>
    </source>
</evidence>
<keyword evidence="7" id="KW-0067">ATP-binding</keyword>
<evidence type="ECO:0000313" key="13">
    <source>
        <dbReference type="Proteomes" id="UP001501586"/>
    </source>
</evidence>
<keyword evidence="5" id="KW-0547">Nucleotide-binding</keyword>
<dbReference type="PANTHER" id="PTHR24421">
    <property type="entry name" value="NITRATE/NITRITE SENSOR PROTEIN NARX-RELATED"/>
    <property type="match status" value="1"/>
</dbReference>
<dbReference type="InterPro" id="IPR055558">
    <property type="entry name" value="DUF7134"/>
</dbReference>
<proteinExistence type="predicted"/>
<dbReference type="Gene3D" id="3.30.565.10">
    <property type="entry name" value="Histidine kinase-like ATPase, C-terminal domain"/>
    <property type="match status" value="1"/>
</dbReference>
<keyword evidence="9" id="KW-1133">Transmembrane helix</keyword>
<feature type="transmembrane region" description="Helical" evidence="9">
    <location>
        <begin position="73"/>
        <end position="106"/>
    </location>
</feature>
<keyword evidence="8" id="KW-0902">Two-component regulatory system</keyword>
<evidence type="ECO:0000256" key="8">
    <source>
        <dbReference type="ARBA" id="ARBA00023012"/>
    </source>
</evidence>
<evidence type="ECO:0000256" key="7">
    <source>
        <dbReference type="ARBA" id="ARBA00022840"/>
    </source>
</evidence>
<feature type="domain" description="DUF7134" evidence="11">
    <location>
        <begin position="16"/>
        <end position="171"/>
    </location>
</feature>
<sequence length="403" mass="42817">MESFTLATVAERFPPVLRAHPWLLDAVLAVLVVAIGAISSPGLSLETPLQVLYTGIVIGSAAALVVRRTRPRAALAAIGVLLLVHLVAGIELGICVATICAIVAYTTQTQLDPPGRRIFLAAVYAGTVIAIMTAPIATSGIGIRDRLVAAAVALAVLTLAVLTGVVRRQRRSRYDAAVERAAMLQAQQETQRRLAVIEERNRIAREMHDIIGHSLNAIAVQAEGVRHVLGSDVDRADQALADIGSLSRRAVDDVRDLIDVLAAEDADAPTRPAPTVRDIPELIDSLHYTHTAIRLRIDGEPDTVPEHLGLTVYRIVQEGLTNALKHAEGAPVTVTITIHAREVELMILNTAGRAAPAQGRSTGGHGIVGMQERARAHGGFLDAGPDPTTGGWRVSAKLPWARA</sequence>
<evidence type="ECO:0000256" key="5">
    <source>
        <dbReference type="ARBA" id="ARBA00022741"/>
    </source>
</evidence>
<dbReference type="InterPro" id="IPR011712">
    <property type="entry name" value="Sig_transdc_His_kin_sub3_dim/P"/>
</dbReference>
<feature type="transmembrane region" description="Helical" evidence="9">
    <location>
        <begin position="51"/>
        <end position="67"/>
    </location>
</feature>
<dbReference type="Pfam" id="PF07730">
    <property type="entry name" value="HisKA_3"/>
    <property type="match status" value="1"/>
</dbReference>
<keyword evidence="4" id="KW-0808">Transferase</keyword>
<evidence type="ECO:0000259" key="10">
    <source>
        <dbReference type="Pfam" id="PF07730"/>
    </source>
</evidence>
<dbReference type="InterPro" id="IPR050482">
    <property type="entry name" value="Sensor_HK_TwoCompSys"/>
</dbReference>
<accession>A0ABP8EML7</accession>
<dbReference type="PANTHER" id="PTHR24421:SF10">
    <property type="entry name" value="NITRATE_NITRITE SENSOR PROTEIN NARQ"/>
    <property type="match status" value="1"/>
</dbReference>
<reference evidence="13" key="1">
    <citation type="journal article" date="2019" name="Int. J. Syst. Evol. Microbiol.">
        <title>The Global Catalogue of Microorganisms (GCM) 10K type strain sequencing project: providing services to taxonomists for standard genome sequencing and annotation.</title>
        <authorList>
            <consortium name="The Broad Institute Genomics Platform"/>
            <consortium name="The Broad Institute Genome Sequencing Center for Infectious Disease"/>
            <person name="Wu L."/>
            <person name="Ma J."/>
        </authorList>
    </citation>
    <scope>NUCLEOTIDE SEQUENCE [LARGE SCALE GENOMIC DNA]</scope>
    <source>
        <strain evidence="13">JCM 17458</strain>
    </source>
</reference>
<feature type="transmembrane region" description="Helical" evidence="9">
    <location>
        <begin position="20"/>
        <end position="39"/>
    </location>
</feature>
<dbReference type="SUPFAM" id="SSF55874">
    <property type="entry name" value="ATPase domain of HSP90 chaperone/DNA topoisomerase II/histidine kinase"/>
    <property type="match status" value="1"/>
</dbReference>
<evidence type="ECO:0000256" key="9">
    <source>
        <dbReference type="SAM" id="Phobius"/>
    </source>
</evidence>
<evidence type="ECO:0000256" key="1">
    <source>
        <dbReference type="ARBA" id="ARBA00000085"/>
    </source>
</evidence>
<comment type="caution">
    <text evidence="12">The sequence shown here is derived from an EMBL/GenBank/DDBJ whole genome shotgun (WGS) entry which is preliminary data.</text>
</comment>
<feature type="transmembrane region" description="Helical" evidence="9">
    <location>
        <begin position="147"/>
        <end position="166"/>
    </location>
</feature>
<dbReference type="GO" id="GO:0016301">
    <property type="term" value="F:kinase activity"/>
    <property type="evidence" value="ECO:0007669"/>
    <property type="project" value="UniProtKB-KW"/>
</dbReference>
<protein>
    <recommendedName>
        <fullName evidence="2">histidine kinase</fullName>
        <ecNumber evidence="2">2.7.13.3</ecNumber>
    </recommendedName>
</protein>
<dbReference type="CDD" id="cd16917">
    <property type="entry name" value="HATPase_UhpB-NarQ-NarX-like"/>
    <property type="match status" value="1"/>
</dbReference>
<dbReference type="InterPro" id="IPR036890">
    <property type="entry name" value="HATPase_C_sf"/>
</dbReference>
<evidence type="ECO:0000256" key="6">
    <source>
        <dbReference type="ARBA" id="ARBA00022777"/>
    </source>
</evidence>
<keyword evidence="9" id="KW-0812">Transmembrane</keyword>
<keyword evidence="13" id="KW-1185">Reference proteome</keyword>
<gene>
    <name evidence="12" type="ORF">GCM10022261_27210</name>
</gene>
<dbReference type="Proteomes" id="UP001501586">
    <property type="component" value="Unassembled WGS sequence"/>
</dbReference>
<evidence type="ECO:0000259" key="11">
    <source>
        <dbReference type="Pfam" id="PF23539"/>
    </source>
</evidence>